<gene>
    <name evidence="1" type="ORF">BN59_03176</name>
</gene>
<keyword evidence="2" id="KW-1185">Reference proteome</keyword>
<dbReference type="InterPro" id="IPR013083">
    <property type="entry name" value="Znf_RING/FYVE/PHD"/>
</dbReference>
<evidence type="ECO:0000313" key="2">
    <source>
        <dbReference type="Proteomes" id="UP000044071"/>
    </source>
</evidence>
<reference evidence="1 2" key="1">
    <citation type="submission" date="2014-06" db="EMBL/GenBank/DDBJ databases">
        <authorList>
            <person name="Urmite Genomes Urmite Genomes"/>
        </authorList>
    </citation>
    <scope>NUCLEOTIDE SEQUENCE [LARGE SCALE GENOMIC DNA]</scope>
</reference>
<accession>A0A078L113</accession>
<evidence type="ECO:0000313" key="1">
    <source>
        <dbReference type="EMBL" id="CDZ78861.1"/>
    </source>
</evidence>
<dbReference type="Proteomes" id="UP000044071">
    <property type="component" value="Unassembled WGS sequence"/>
</dbReference>
<dbReference type="RefSeq" id="WP_044012041.1">
    <property type="nucleotide sequence ID" value="NZ_CCVW01000004.1"/>
</dbReference>
<dbReference type="EMBL" id="CCSB01000004">
    <property type="protein sequence ID" value="CDZ78861.1"/>
    <property type="molecule type" value="Genomic_DNA"/>
</dbReference>
<dbReference type="SUPFAM" id="SSF57850">
    <property type="entry name" value="RING/U-box"/>
    <property type="match status" value="1"/>
</dbReference>
<sequence>MPKLKQILDEFIDGKKHQGGSLRHAAQGAAFAEILKRILEEQGLLEFDITATQEFILALATAVQALRASEFGGYDHEYSFNNLRHQNNWPMQMWTFVNMAKDPQFHSQSDETALFESLFKSIQQGNIELILNGVHAHPEWLNQATSANHRSNLIIAALYELRQVEIQQQKRDNLLSLLEQFITQYGQQLNLGFRDASGNTALHRVFWYAIHVENEETAHSLADLGCKMIGLIRHTETYPAIMGMRNKQYYFARPQGETFIDNIYLSPLMLTSEQERNRDYLHAKLAPILNSQQESEEAKEEDLEPLVSFKDKSLSEQLEELLMDAISFETMASPMTLTTTGHTLDKGTWDSILATTKRNPLTNQSFEQNQLAINPVLTKVTAIFNQLKDDEEQLALALHTYFNSFENRADINKNGHNALIIKDILHITHSYFQQSKLAQASSIKNPVSESASNSYPVSVSNVAQSFFNLSFSSLNASEDNLIALIKTQVSTLGCQPGDWFDLGNGLELGMSNNGENTPAIRLGDYVIQVKPSGQRESLSIFDKNLGSDLVVEDWLKRELIQTALANTALNLSSQDYNF</sequence>
<name>A0A078L113_9GAMM</name>
<dbReference type="Gene3D" id="3.30.40.10">
    <property type="entry name" value="Zinc/RING finger domain, C3HC4 (zinc finger)"/>
    <property type="match status" value="1"/>
</dbReference>
<proteinExistence type="predicted"/>
<protein>
    <submittedName>
        <fullName evidence="1">Uncharacterized protein</fullName>
    </submittedName>
</protein>
<dbReference type="AlphaFoldDB" id="A0A078L113"/>
<organism evidence="1 2">
    <name type="scientific">Legionella massiliensis</name>
    <dbReference type="NCBI Taxonomy" id="1034943"/>
    <lineage>
        <taxon>Bacteria</taxon>
        <taxon>Pseudomonadati</taxon>
        <taxon>Pseudomonadota</taxon>
        <taxon>Gammaproteobacteria</taxon>
        <taxon>Legionellales</taxon>
        <taxon>Legionellaceae</taxon>
        <taxon>Legionella</taxon>
    </lineage>
</organism>